<evidence type="ECO:0000256" key="5">
    <source>
        <dbReference type="ARBA" id="ARBA00022692"/>
    </source>
</evidence>
<dbReference type="InterPro" id="IPR007387">
    <property type="entry name" value="TRAP_DctQ"/>
</dbReference>
<evidence type="ECO:0000313" key="12">
    <source>
        <dbReference type="Proteomes" id="UP000283474"/>
    </source>
</evidence>
<dbReference type="InterPro" id="IPR055348">
    <property type="entry name" value="DctQ"/>
</dbReference>
<keyword evidence="4 9" id="KW-0997">Cell inner membrane</keyword>
<keyword evidence="5 9" id="KW-0812">Transmembrane</keyword>
<comment type="similarity">
    <text evidence="8 9">Belongs to the TRAP transporter small permease family.</text>
</comment>
<sequence length="176" mass="19746">MSSQQEPVDEIVEPILPEIVDPPVRVPLKVEDWISVLVLAGLALITFINVIVRYMTDGSFAWTEEISVFLLIILTMTAGATAFVRNQHIRIEVYADGGPPQRRRRLAIIGNSIVLLFFVLLTILSGRMVFDDYTWGDTSPAIGVPNWWYTVWMPVLAGAITLRVAGILRRLLRDGK</sequence>
<feature type="transmembrane region" description="Helical" evidence="9">
    <location>
        <begin position="147"/>
        <end position="168"/>
    </location>
</feature>
<gene>
    <name evidence="11" type="ORF">CKA81_14215</name>
</gene>
<dbReference type="GO" id="GO:0022857">
    <property type="term" value="F:transmembrane transporter activity"/>
    <property type="evidence" value="ECO:0007669"/>
    <property type="project" value="UniProtKB-UniRule"/>
</dbReference>
<proteinExistence type="inferred from homology"/>
<name>A0A451FSW8_9BURK</name>
<protein>
    <recommendedName>
        <fullName evidence="9">TRAP transporter small permease protein</fullName>
    </recommendedName>
</protein>
<dbReference type="GO" id="GO:0015740">
    <property type="term" value="P:C4-dicarboxylate transport"/>
    <property type="evidence" value="ECO:0007669"/>
    <property type="project" value="TreeGrafter"/>
</dbReference>
<evidence type="ECO:0000256" key="8">
    <source>
        <dbReference type="ARBA" id="ARBA00038436"/>
    </source>
</evidence>
<evidence type="ECO:0000259" key="10">
    <source>
        <dbReference type="Pfam" id="PF04290"/>
    </source>
</evidence>
<evidence type="ECO:0000256" key="7">
    <source>
        <dbReference type="ARBA" id="ARBA00023136"/>
    </source>
</evidence>
<comment type="function">
    <text evidence="9">Part of the tripartite ATP-independent periplasmic (TRAP) transport system.</text>
</comment>
<organism evidence="11 12">
    <name type="scientific">Pollutimonas thiosulfatoxidans</name>
    <dbReference type="NCBI Taxonomy" id="2028345"/>
    <lineage>
        <taxon>Bacteria</taxon>
        <taxon>Pseudomonadati</taxon>
        <taxon>Pseudomonadota</taxon>
        <taxon>Betaproteobacteria</taxon>
        <taxon>Burkholderiales</taxon>
        <taxon>Alcaligenaceae</taxon>
        <taxon>Pollutimonas</taxon>
    </lineage>
</organism>
<dbReference type="EMBL" id="CP022987">
    <property type="protein sequence ID" value="QAA95640.1"/>
    <property type="molecule type" value="Genomic_DNA"/>
</dbReference>
<dbReference type="OrthoDB" id="6363908at2"/>
<dbReference type="KEGG" id="pus:CKA81_14215"/>
<feature type="domain" description="Tripartite ATP-independent periplasmic transporters DctQ component" evidence="10">
    <location>
        <begin position="42"/>
        <end position="173"/>
    </location>
</feature>
<evidence type="ECO:0000256" key="1">
    <source>
        <dbReference type="ARBA" id="ARBA00004429"/>
    </source>
</evidence>
<dbReference type="PANTHER" id="PTHR35011">
    <property type="entry name" value="2,3-DIKETO-L-GULONATE TRAP TRANSPORTER SMALL PERMEASE PROTEIN YIAM"/>
    <property type="match status" value="1"/>
</dbReference>
<dbReference type="Pfam" id="PF04290">
    <property type="entry name" value="DctQ"/>
    <property type="match status" value="1"/>
</dbReference>
<evidence type="ECO:0000256" key="9">
    <source>
        <dbReference type="RuleBase" id="RU369079"/>
    </source>
</evidence>
<evidence type="ECO:0000256" key="2">
    <source>
        <dbReference type="ARBA" id="ARBA00022448"/>
    </source>
</evidence>
<keyword evidence="2 9" id="KW-0813">Transport</keyword>
<keyword evidence="3" id="KW-1003">Cell membrane</keyword>
<dbReference type="GO" id="GO:0005886">
    <property type="term" value="C:plasma membrane"/>
    <property type="evidence" value="ECO:0007669"/>
    <property type="project" value="UniProtKB-SubCell"/>
</dbReference>
<dbReference type="AlphaFoldDB" id="A0A451FSW8"/>
<reference evidence="11 12" key="1">
    <citation type="submission" date="2017-08" db="EMBL/GenBank/DDBJ databases">
        <authorList>
            <person name="Park S.-J."/>
            <person name="Kim H."/>
        </authorList>
    </citation>
    <scope>NUCLEOTIDE SEQUENCE [LARGE SCALE GENOMIC DNA]</scope>
    <source>
        <strain evidence="12">ye3</strain>
    </source>
</reference>
<keyword evidence="7 9" id="KW-0472">Membrane</keyword>
<feature type="transmembrane region" description="Helical" evidence="9">
    <location>
        <begin position="106"/>
        <end position="127"/>
    </location>
</feature>
<evidence type="ECO:0000256" key="4">
    <source>
        <dbReference type="ARBA" id="ARBA00022519"/>
    </source>
</evidence>
<accession>A0A451FSW8</accession>
<dbReference type="Proteomes" id="UP000283474">
    <property type="component" value="Chromosome"/>
</dbReference>
<keyword evidence="6 9" id="KW-1133">Transmembrane helix</keyword>
<dbReference type="RefSeq" id="WP_128355872.1">
    <property type="nucleotide sequence ID" value="NZ_CP022987.1"/>
</dbReference>
<feature type="transmembrane region" description="Helical" evidence="9">
    <location>
        <begin position="66"/>
        <end position="85"/>
    </location>
</feature>
<feature type="transmembrane region" description="Helical" evidence="9">
    <location>
        <begin position="33"/>
        <end position="54"/>
    </location>
</feature>
<comment type="subunit">
    <text evidence="9">The complex comprises the extracytoplasmic solute receptor protein and the two transmembrane proteins.</text>
</comment>
<evidence type="ECO:0000313" key="11">
    <source>
        <dbReference type="EMBL" id="QAA95640.1"/>
    </source>
</evidence>
<dbReference type="PANTHER" id="PTHR35011:SF2">
    <property type="entry name" value="2,3-DIKETO-L-GULONATE TRAP TRANSPORTER SMALL PERMEASE PROTEIN YIAM"/>
    <property type="match status" value="1"/>
</dbReference>
<evidence type="ECO:0000256" key="3">
    <source>
        <dbReference type="ARBA" id="ARBA00022475"/>
    </source>
</evidence>
<comment type="subcellular location">
    <subcellularLocation>
        <location evidence="1 9">Cell inner membrane</location>
        <topology evidence="1 9">Multi-pass membrane protein</topology>
    </subcellularLocation>
</comment>
<evidence type="ECO:0000256" key="6">
    <source>
        <dbReference type="ARBA" id="ARBA00022989"/>
    </source>
</evidence>
<keyword evidence="12" id="KW-1185">Reference proteome</keyword>